<gene>
    <name evidence="2" type="ORF">B0F90DRAFT_1731097</name>
</gene>
<evidence type="ECO:0000313" key="3">
    <source>
        <dbReference type="Proteomes" id="UP001203297"/>
    </source>
</evidence>
<accession>A0AAD4M423</accession>
<keyword evidence="1" id="KW-0472">Membrane</keyword>
<feature type="transmembrane region" description="Helical" evidence="1">
    <location>
        <begin position="36"/>
        <end position="58"/>
    </location>
</feature>
<evidence type="ECO:0000256" key="1">
    <source>
        <dbReference type="SAM" id="Phobius"/>
    </source>
</evidence>
<keyword evidence="3" id="KW-1185">Reference proteome</keyword>
<organism evidence="2 3">
    <name type="scientific">Multifurca ochricompacta</name>
    <dbReference type="NCBI Taxonomy" id="376703"/>
    <lineage>
        <taxon>Eukaryota</taxon>
        <taxon>Fungi</taxon>
        <taxon>Dikarya</taxon>
        <taxon>Basidiomycota</taxon>
        <taxon>Agaricomycotina</taxon>
        <taxon>Agaricomycetes</taxon>
        <taxon>Russulales</taxon>
        <taxon>Russulaceae</taxon>
        <taxon>Multifurca</taxon>
    </lineage>
</organism>
<comment type="caution">
    <text evidence="2">The sequence shown here is derived from an EMBL/GenBank/DDBJ whole genome shotgun (WGS) entry which is preliminary data.</text>
</comment>
<feature type="transmembrane region" description="Helical" evidence="1">
    <location>
        <begin position="6"/>
        <end position="24"/>
    </location>
</feature>
<keyword evidence="1" id="KW-1133">Transmembrane helix</keyword>
<proteinExistence type="predicted"/>
<sequence length="63" mass="7262">MNAERWLNSTLLYSILLYSTLLYSSGLNRLLSCRKFLGPLLGLVPEIQCSPILFTFFYKGEKK</sequence>
<protein>
    <submittedName>
        <fullName evidence="2">Uncharacterized protein</fullName>
    </submittedName>
</protein>
<name>A0AAD4M423_9AGAM</name>
<evidence type="ECO:0000313" key="2">
    <source>
        <dbReference type="EMBL" id="KAI0298789.1"/>
    </source>
</evidence>
<dbReference type="AlphaFoldDB" id="A0AAD4M423"/>
<dbReference type="EMBL" id="WTXG01000026">
    <property type="protein sequence ID" value="KAI0298789.1"/>
    <property type="molecule type" value="Genomic_DNA"/>
</dbReference>
<keyword evidence="1" id="KW-0812">Transmembrane</keyword>
<reference evidence="2" key="1">
    <citation type="journal article" date="2022" name="New Phytol.">
        <title>Evolutionary transition to the ectomycorrhizal habit in the genomes of a hyperdiverse lineage of mushroom-forming fungi.</title>
        <authorList>
            <person name="Looney B."/>
            <person name="Miyauchi S."/>
            <person name="Morin E."/>
            <person name="Drula E."/>
            <person name="Courty P.E."/>
            <person name="Kohler A."/>
            <person name="Kuo A."/>
            <person name="LaButti K."/>
            <person name="Pangilinan J."/>
            <person name="Lipzen A."/>
            <person name="Riley R."/>
            <person name="Andreopoulos W."/>
            <person name="He G."/>
            <person name="Johnson J."/>
            <person name="Nolan M."/>
            <person name="Tritt A."/>
            <person name="Barry K.W."/>
            <person name="Grigoriev I.V."/>
            <person name="Nagy L.G."/>
            <person name="Hibbett D."/>
            <person name="Henrissat B."/>
            <person name="Matheny P.B."/>
            <person name="Labbe J."/>
            <person name="Martin F.M."/>
        </authorList>
    </citation>
    <scope>NUCLEOTIDE SEQUENCE</scope>
    <source>
        <strain evidence="2">BPL690</strain>
    </source>
</reference>
<dbReference type="Proteomes" id="UP001203297">
    <property type="component" value="Unassembled WGS sequence"/>
</dbReference>